<protein>
    <submittedName>
        <fullName evidence="2">Uncharacterized protein</fullName>
    </submittedName>
</protein>
<evidence type="ECO:0000256" key="1">
    <source>
        <dbReference type="SAM" id="Phobius"/>
    </source>
</evidence>
<keyword evidence="3" id="KW-1185">Reference proteome</keyword>
<feature type="transmembrane region" description="Helical" evidence="1">
    <location>
        <begin position="7"/>
        <end position="28"/>
    </location>
</feature>
<accession>A0A919YMS0</accession>
<name>A0A919YMS0_9BACL</name>
<dbReference type="Proteomes" id="UP000683139">
    <property type="component" value="Unassembled WGS sequence"/>
</dbReference>
<dbReference type="RefSeq" id="WP_213513144.1">
    <property type="nucleotide sequence ID" value="NZ_BOSE01000001.1"/>
</dbReference>
<keyword evidence="1" id="KW-0472">Membrane</keyword>
<proteinExistence type="predicted"/>
<evidence type="ECO:0000313" key="2">
    <source>
        <dbReference type="EMBL" id="GIP14971.1"/>
    </source>
</evidence>
<reference evidence="2" key="1">
    <citation type="submission" date="2021-03" db="EMBL/GenBank/DDBJ databases">
        <title>Antimicrobial resistance genes in bacteria isolated from Japanese honey, and their potential for conferring macrolide and lincosamide resistance in the American foulbrood pathogen Paenibacillus larvae.</title>
        <authorList>
            <person name="Okamoto M."/>
            <person name="Kumagai M."/>
            <person name="Kanamori H."/>
            <person name="Takamatsu D."/>
        </authorList>
    </citation>
    <scope>NUCLEOTIDE SEQUENCE</scope>
    <source>
        <strain evidence="2">J40TS1</strain>
    </source>
</reference>
<evidence type="ECO:0000313" key="3">
    <source>
        <dbReference type="Proteomes" id="UP000683139"/>
    </source>
</evidence>
<dbReference type="EMBL" id="BOSE01000001">
    <property type="protein sequence ID" value="GIP14971.1"/>
    <property type="molecule type" value="Genomic_DNA"/>
</dbReference>
<organism evidence="2 3">
    <name type="scientific">Paenibacillus montaniterrae</name>
    <dbReference type="NCBI Taxonomy" id="429341"/>
    <lineage>
        <taxon>Bacteria</taxon>
        <taxon>Bacillati</taxon>
        <taxon>Bacillota</taxon>
        <taxon>Bacilli</taxon>
        <taxon>Bacillales</taxon>
        <taxon>Paenibacillaceae</taxon>
        <taxon>Paenibacillus</taxon>
    </lineage>
</organism>
<keyword evidence="1" id="KW-1133">Transmembrane helix</keyword>
<comment type="caution">
    <text evidence="2">The sequence shown here is derived from an EMBL/GenBank/DDBJ whole genome shotgun (WGS) entry which is preliminary data.</text>
</comment>
<dbReference type="AlphaFoldDB" id="A0A919YMS0"/>
<keyword evidence="1" id="KW-0812">Transmembrane</keyword>
<sequence length="62" mass="7220">MKRQTKVAPIFRVMIWAGLIVTSLYMMIPSVVAFSMRVLEKAVTDSFIFSRVYRDKDAVYEL</sequence>
<gene>
    <name evidence="2" type="ORF">J40TS1_06130</name>
</gene>